<dbReference type="AlphaFoldDB" id="A0A1E3PNA3"/>
<evidence type="ECO:0000256" key="17">
    <source>
        <dbReference type="ARBA" id="ARBA00023268"/>
    </source>
</evidence>
<comment type="pathway">
    <text evidence="5">Cofactor biosynthesis; tetrahydrofolate biosynthesis; 7,8-dihydrofolate from 2-amino-4-hydroxy-6-hydroxymethyl-7,8-dihydropteridine diphosphate and 4-aminobenzoate: step 1/2.</text>
</comment>
<dbReference type="PANTHER" id="PTHR20941">
    <property type="entry name" value="FOLATE SYNTHESIS PROTEINS"/>
    <property type="match status" value="1"/>
</dbReference>
<keyword evidence="15 21" id="KW-0460">Magnesium</keyword>
<keyword evidence="21" id="KW-0456">Lyase</keyword>
<dbReference type="InterPro" id="IPR035907">
    <property type="entry name" value="Hppk_sf"/>
</dbReference>
<dbReference type="GO" id="GO:0046654">
    <property type="term" value="P:tetrahydrofolate biosynthetic process"/>
    <property type="evidence" value="ECO:0007669"/>
    <property type="project" value="UniProtKB-UniRule"/>
</dbReference>
<dbReference type="PROSITE" id="PS00792">
    <property type="entry name" value="DHPS_1"/>
    <property type="match status" value="1"/>
</dbReference>
<dbReference type="SUPFAM" id="SSF55083">
    <property type="entry name" value="6-hydroxymethyl-7,8-dihydropterin pyrophosphokinase, HPPK"/>
    <property type="match status" value="1"/>
</dbReference>
<dbReference type="Pfam" id="PF02152">
    <property type="entry name" value="FolB"/>
    <property type="match status" value="2"/>
</dbReference>
<dbReference type="SUPFAM" id="SSF51717">
    <property type="entry name" value="Dihydropteroate synthetase-like"/>
    <property type="match status" value="1"/>
</dbReference>
<dbReference type="SMART" id="SM00905">
    <property type="entry name" value="FolB"/>
    <property type="match status" value="2"/>
</dbReference>
<comment type="pathway">
    <text evidence="7">Cofactor biosynthesis; tetrahydrofolate biosynthesis; 2-amino-4-hydroxy-6-hydroxymethyl-7,8-dihydropteridine diphosphate from 7,8-dihydroneopterin triphosphate: step 4/4.</text>
</comment>
<dbReference type="Pfam" id="PF00809">
    <property type="entry name" value="Pterin_bind"/>
    <property type="match status" value="1"/>
</dbReference>
<keyword evidence="12 21" id="KW-0547">Nucleotide-binding</keyword>
<dbReference type="GO" id="GO:0004150">
    <property type="term" value="F:dihydroneopterin aldolase activity"/>
    <property type="evidence" value="ECO:0007669"/>
    <property type="project" value="UniProtKB-UniRule"/>
</dbReference>
<evidence type="ECO:0000256" key="4">
    <source>
        <dbReference type="ARBA" id="ARBA00001946"/>
    </source>
</evidence>
<dbReference type="GO" id="GO:0046656">
    <property type="term" value="P:folic acid biosynthetic process"/>
    <property type="evidence" value="ECO:0007669"/>
    <property type="project" value="UniProtKB-UniRule"/>
</dbReference>
<dbReference type="GO" id="GO:0005524">
    <property type="term" value="F:ATP binding"/>
    <property type="evidence" value="ECO:0007669"/>
    <property type="project" value="UniProtKB-UniRule"/>
</dbReference>
<dbReference type="InterPro" id="IPR045031">
    <property type="entry name" value="DHP_synth-like"/>
</dbReference>
<comment type="cofactor">
    <cofactor evidence="4 21">
        <name>Mg(2+)</name>
        <dbReference type="ChEBI" id="CHEBI:18420"/>
    </cofactor>
</comment>
<dbReference type="GO" id="GO:0046872">
    <property type="term" value="F:metal ion binding"/>
    <property type="evidence" value="ECO:0007669"/>
    <property type="project" value="UniProtKB-UniRule"/>
</dbReference>
<dbReference type="UniPathway" id="UPA00077">
    <property type="reaction ID" value="UER00155"/>
</dbReference>
<evidence type="ECO:0000256" key="14">
    <source>
        <dbReference type="ARBA" id="ARBA00022840"/>
    </source>
</evidence>
<dbReference type="NCBIfam" id="TIGR00526">
    <property type="entry name" value="folB_dom"/>
    <property type="match status" value="2"/>
</dbReference>
<dbReference type="Gene3D" id="3.20.20.20">
    <property type="entry name" value="Dihydropteroate synthase-like"/>
    <property type="match status" value="1"/>
</dbReference>
<dbReference type="Gene3D" id="3.30.1130.10">
    <property type="match status" value="2"/>
</dbReference>
<dbReference type="SUPFAM" id="SSF55620">
    <property type="entry name" value="Tetrahydrobiopterin biosynthesis enzymes-like"/>
    <property type="match status" value="2"/>
</dbReference>
<comment type="catalytic activity">
    <reaction evidence="1">
        <text>(7,8-dihydropterin-6-yl)methyl diphosphate + 4-aminobenzoate = 7,8-dihydropteroate + diphosphate</text>
        <dbReference type="Rhea" id="RHEA:19949"/>
        <dbReference type="ChEBI" id="CHEBI:17836"/>
        <dbReference type="ChEBI" id="CHEBI:17839"/>
        <dbReference type="ChEBI" id="CHEBI:33019"/>
        <dbReference type="ChEBI" id="CHEBI:72950"/>
        <dbReference type="EC" id="2.5.1.15"/>
    </reaction>
</comment>
<dbReference type="InterPro" id="IPR006157">
    <property type="entry name" value="FolB_dom"/>
</dbReference>
<sequence>MNFSPSLSPAYSTVARVQDIATKSDTVYVRDLKLKTVVGSDVWLRSEPQPINVSLWMKHDIAPSGETDDLPHSLNYAVITREVSALVESNQFSGLESLAQAVAETVLSDECGAKWVKIQIDEPEASLYAKSTSITTVRKRGPKAIVSEDSVLDFVSVGNLQVSTLIGVNITERLHRQNVVVGFTIYKEMNKPEAVVNIREVTSAVNDFVQASTFKTIEALVTCVAQKIESMGYNNTTVRIEKPNALTFADAAGIEITRNSDYFTGERKQRISKLIHQYVTSEQTSPTGISDTKVLFPDQPTSLETGPVEAFIAFGSNEGNQVSNINQALEELKKSDIEILQTSSLFESEPMYVTDQAKFINGVVKVRTSLSPIDLLDTLQHIESVRLNRVKLLEKGPRSIDLDILLYNNTVFNHPRLTIPHIGMLERSFVLEPLCELLSPTDIHPLTAEPFVNHLKFLPRPSKSKQTSTELTTIIPTPSAGNLNYDTINRRSPTQIMAIINITPDSFSDGGKNSLDNIVEKAEKLVDQGATILDIGGFSTRPHAATVSLDEELRRVVPVIQALRTSAKLDKIAISIDTYRSEVSKAALNAGADIINDISAGMLDHKMFEFIAQTGTPIILNHTRGTPQTMNSLAHYTMGADSGVADDSDEAVVEIVGRELEQRVQEAYKAGVKKWQIILDPGLGFAKKLDHNMAIIRNLDKLINRQGLRGFVWLVGPSRKQFIGTITGVDKPADRVFGTGITCSAMIEKGADIIRVHDIEQMSQVVKMADAIYRHE</sequence>
<dbReference type="CDD" id="cd00739">
    <property type="entry name" value="DHPS"/>
    <property type="match status" value="1"/>
</dbReference>
<dbReference type="GO" id="GO:0005740">
    <property type="term" value="C:mitochondrial envelope"/>
    <property type="evidence" value="ECO:0007669"/>
    <property type="project" value="TreeGrafter"/>
</dbReference>
<dbReference type="CDD" id="cd00534">
    <property type="entry name" value="DHNA_DHNTPE"/>
    <property type="match status" value="1"/>
</dbReference>
<keyword evidence="10 21" id="KW-0808">Transferase</keyword>
<dbReference type="PROSITE" id="PS50972">
    <property type="entry name" value="PTERIN_BINDING"/>
    <property type="match status" value="1"/>
</dbReference>
<dbReference type="CDD" id="cd00483">
    <property type="entry name" value="HPPK"/>
    <property type="match status" value="1"/>
</dbReference>
<comment type="pathway">
    <text evidence="6">Cofactor biosynthesis; tetrahydrofolate biosynthesis; 2-amino-4-hydroxy-6-hydroxymethyl-7,8-dihydropteridine diphosphate from 7,8-dihydroneopterin triphosphate: step 3/4.</text>
</comment>
<evidence type="ECO:0000256" key="15">
    <source>
        <dbReference type="ARBA" id="ARBA00022842"/>
    </source>
</evidence>
<comment type="similarity">
    <text evidence="19 21">In the central section; belongs to the HPPK family.</text>
</comment>
<dbReference type="PIRSF" id="PIRSF000741">
    <property type="entry name" value="Folic_acid_synth"/>
    <property type="match status" value="1"/>
</dbReference>
<dbReference type="InterPro" id="IPR000489">
    <property type="entry name" value="Pterin-binding_dom"/>
</dbReference>
<evidence type="ECO:0000256" key="8">
    <source>
        <dbReference type="ARBA" id="ARBA00009640"/>
    </source>
</evidence>
<feature type="domain" description="Pterin-binding" evidence="22">
    <location>
        <begin position="494"/>
        <end position="767"/>
    </location>
</feature>
<dbReference type="GO" id="GO:0004156">
    <property type="term" value="F:dihydropteroate synthase activity"/>
    <property type="evidence" value="ECO:0007669"/>
    <property type="project" value="UniProtKB-UniRule"/>
</dbReference>
<dbReference type="PANTHER" id="PTHR20941:SF1">
    <property type="entry name" value="FOLIC ACID SYNTHESIS PROTEIN FOL1"/>
    <property type="match status" value="1"/>
</dbReference>
<evidence type="ECO:0000259" key="22">
    <source>
        <dbReference type="PROSITE" id="PS50972"/>
    </source>
</evidence>
<evidence type="ECO:0000256" key="13">
    <source>
        <dbReference type="ARBA" id="ARBA00022777"/>
    </source>
</evidence>
<evidence type="ECO:0000256" key="5">
    <source>
        <dbReference type="ARBA" id="ARBA00004763"/>
    </source>
</evidence>
<dbReference type="InterPro" id="IPR006390">
    <property type="entry name" value="DHP_synth_dom"/>
</dbReference>
<evidence type="ECO:0000256" key="6">
    <source>
        <dbReference type="ARBA" id="ARBA00005013"/>
    </source>
</evidence>
<dbReference type="STRING" id="857566.A0A1E3PNA3"/>
<keyword evidence="11 21" id="KW-0479">Metal-binding</keyword>
<evidence type="ECO:0000256" key="12">
    <source>
        <dbReference type="ARBA" id="ARBA00022741"/>
    </source>
</evidence>
<evidence type="ECO:0000256" key="19">
    <source>
        <dbReference type="ARBA" id="ARBA00061548"/>
    </source>
</evidence>
<name>A0A1E3PNA3_9ASCO</name>
<evidence type="ECO:0000256" key="7">
    <source>
        <dbReference type="ARBA" id="ARBA00005051"/>
    </source>
</evidence>
<dbReference type="Gene3D" id="3.30.70.560">
    <property type="entry name" value="7,8-Dihydro-6-hydroxymethylpterin-pyrophosphokinase HPPK"/>
    <property type="match status" value="1"/>
</dbReference>
<evidence type="ECO:0000256" key="10">
    <source>
        <dbReference type="ARBA" id="ARBA00022679"/>
    </source>
</evidence>
<dbReference type="OrthoDB" id="615426at2759"/>
<evidence type="ECO:0000256" key="20">
    <source>
        <dbReference type="ARBA" id="ARBA00067568"/>
    </source>
</evidence>
<comment type="catalytic activity">
    <reaction evidence="2">
        <text>6-hydroxymethyl-7,8-dihydropterin + ATP = (7,8-dihydropterin-6-yl)methyl diphosphate + AMP + H(+)</text>
        <dbReference type="Rhea" id="RHEA:11412"/>
        <dbReference type="ChEBI" id="CHEBI:15378"/>
        <dbReference type="ChEBI" id="CHEBI:30616"/>
        <dbReference type="ChEBI" id="CHEBI:44841"/>
        <dbReference type="ChEBI" id="CHEBI:72950"/>
        <dbReference type="ChEBI" id="CHEBI:456215"/>
        <dbReference type="EC" id="2.7.6.3"/>
    </reaction>
</comment>
<evidence type="ECO:0000256" key="1">
    <source>
        <dbReference type="ARBA" id="ARBA00000012"/>
    </source>
</evidence>
<comment type="similarity">
    <text evidence="8 21">In the N-terminal section; belongs to the DHNA family.</text>
</comment>
<evidence type="ECO:0000256" key="21">
    <source>
        <dbReference type="PIRNR" id="PIRNR000741"/>
    </source>
</evidence>
<dbReference type="FunFam" id="3.20.20.20:FF:000006">
    <property type="entry name" value="Dihydropteroate synthase"/>
    <property type="match status" value="1"/>
</dbReference>
<dbReference type="Proteomes" id="UP000095009">
    <property type="component" value="Unassembled WGS sequence"/>
</dbReference>
<keyword evidence="13 21" id="KW-0418">Kinase</keyword>
<keyword evidence="14 21" id="KW-0067">ATP-binding</keyword>
<organism evidence="23 24">
    <name type="scientific">Nadsonia fulvescens var. elongata DSM 6958</name>
    <dbReference type="NCBI Taxonomy" id="857566"/>
    <lineage>
        <taxon>Eukaryota</taxon>
        <taxon>Fungi</taxon>
        <taxon>Dikarya</taxon>
        <taxon>Ascomycota</taxon>
        <taxon>Saccharomycotina</taxon>
        <taxon>Dipodascomycetes</taxon>
        <taxon>Dipodascales</taxon>
        <taxon>Dipodascales incertae sedis</taxon>
        <taxon>Nadsonia</taxon>
    </lineage>
</organism>
<dbReference type="EMBL" id="KV454408">
    <property type="protein sequence ID" value="ODQ66412.1"/>
    <property type="molecule type" value="Genomic_DNA"/>
</dbReference>
<comment type="similarity">
    <text evidence="9 21">In the C-terminal section; belongs to the DHPS family.</text>
</comment>
<comment type="function">
    <text evidence="18 21">Catalyzes three sequential steps of tetrahydrofolate biosynthesis.</text>
</comment>
<dbReference type="PROSITE" id="PS00793">
    <property type="entry name" value="DHPS_2"/>
    <property type="match status" value="1"/>
</dbReference>
<protein>
    <recommendedName>
        <fullName evidence="20 21">Folic acid synthesis protein fol1</fullName>
    </recommendedName>
</protein>
<proteinExistence type="inferred from homology"/>
<dbReference type="InterPro" id="IPR043133">
    <property type="entry name" value="GTP-CH-I_C/QueF"/>
</dbReference>
<keyword evidence="16 21" id="KW-0289">Folate biosynthesis</keyword>
<keyword evidence="24" id="KW-1185">Reference proteome</keyword>
<evidence type="ECO:0000256" key="9">
    <source>
        <dbReference type="ARBA" id="ARBA00009951"/>
    </source>
</evidence>
<evidence type="ECO:0000256" key="11">
    <source>
        <dbReference type="ARBA" id="ARBA00022723"/>
    </source>
</evidence>
<dbReference type="GO" id="GO:0016301">
    <property type="term" value="F:kinase activity"/>
    <property type="evidence" value="ECO:0007669"/>
    <property type="project" value="UniProtKB-UniRule"/>
</dbReference>
<evidence type="ECO:0000256" key="2">
    <source>
        <dbReference type="ARBA" id="ARBA00000198"/>
    </source>
</evidence>
<dbReference type="InterPro" id="IPR016261">
    <property type="entry name" value="Folic_acid_synth"/>
</dbReference>
<evidence type="ECO:0000313" key="24">
    <source>
        <dbReference type="Proteomes" id="UP000095009"/>
    </source>
</evidence>
<accession>A0A1E3PNA3</accession>
<evidence type="ECO:0000313" key="23">
    <source>
        <dbReference type="EMBL" id="ODQ66412.1"/>
    </source>
</evidence>
<gene>
    <name evidence="23" type="ORF">NADFUDRAFT_50333</name>
</gene>
<comment type="catalytic activity">
    <reaction evidence="3">
        <text>7,8-dihydroneopterin = 6-hydroxymethyl-7,8-dihydropterin + glycolaldehyde</text>
        <dbReference type="Rhea" id="RHEA:10540"/>
        <dbReference type="ChEBI" id="CHEBI:17001"/>
        <dbReference type="ChEBI" id="CHEBI:17071"/>
        <dbReference type="ChEBI" id="CHEBI:44841"/>
        <dbReference type="EC" id="4.1.2.25"/>
    </reaction>
</comment>
<dbReference type="Pfam" id="PF01288">
    <property type="entry name" value="HPPK"/>
    <property type="match status" value="1"/>
</dbReference>
<evidence type="ECO:0000256" key="18">
    <source>
        <dbReference type="ARBA" id="ARBA00058009"/>
    </source>
</evidence>
<dbReference type="NCBIfam" id="TIGR01498">
    <property type="entry name" value="folK"/>
    <property type="match status" value="1"/>
</dbReference>
<dbReference type="GO" id="GO:0003848">
    <property type="term" value="F:2-amino-4-hydroxy-6-hydroxymethyldihydropteridine diphosphokinase activity"/>
    <property type="evidence" value="ECO:0007669"/>
    <property type="project" value="UniProtKB-UniRule"/>
</dbReference>
<evidence type="ECO:0000256" key="16">
    <source>
        <dbReference type="ARBA" id="ARBA00022909"/>
    </source>
</evidence>
<dbReference type="InterPro" id="IPR011005">
    <property type="entry name" value="Dihydropteroate_synth-like_sf"/>
</dbReference>
<reference evidence="23 24" key="1">
    <citation type="journal article" date="2016" name="Proc. Natl. Acad. Sci. U.S.A.">
        <title>Comparative genomics of biotechnologically important yeasts.</title>
        <authorList>
            <person name="Riley R."/>
            <person name="Haridas S."/>
            <person name="Wolfe K.H."/>
            <person name="Lopes M.R."/>
            <person name="Hittinger C.T."/>
            <person name="Goeker M."/>
            <person name="Salamov A.A."/>
            <person name="Wisecaver J.H."/>
            <person name="Long T.M."/>
            <person name="Calvey C.H."/>
            <person name="Aerts A.L."/>
            <person name="Barry K.W."/>
            <person name="Choi C."/>
            <person name="Clum A."/>
            <person name="Coughlan A.Y."/>
            <person name="Deshpande S."/>
            <person name="Douglass A.P."/>
            <person name="Hanson S.J."/>
            <person name="Klenk H.-P."/>
            <person name="LaButti K.M."/>
            <person name="Lapidus A."/>
            <person name="Lindquist E.A."/>
            <person name="Lipzen A.M."/>
            <person name="Meier-Kolthoff J.P."/>
            <person name="Ohm R.A."/>
            <person name="Otillar R.P."/>
            <person name="Pangilinan J.L."/>
            <person name="Peng Y."/>
            <person name="Rokas A."/>
            <person name="Rosa C.A."/>
            <person name="Scheuner C."/>
            <person name="Sibirny A.A."/>
            <person name="Slot J.C."/>
            <person name="Stielow J.B."/>
            <person name="Sun H."/>
            <person name="Kurtzman C.P."/>
            <person name="Blackwell M."/>
            <person name="Grigoriev I.V."/>
            <person name="Jeffries T.W."/>
        </authorList>
    </citation>
    <scope>NUCLEOTIDE SEQUENCE [LARGE SCALE GENOMIC DNA]</scope>
    <source>
        <strain evidence="23 24">DSM 6958</strain>
    </source>
</reference>
<evidence type="ECO:0000256" key="3">
    <source>
        <dbReference type="ARBA" id="ARBA00001353"/>
    </source>
</evidence>
<dbReference type="InterPro" id="IPR000550">
    <property type="entry name" value="Hppk"/>
</dbReference>
<dbReference type="NCBIfam" id="TIGR01496">
    <property type="entry name" value="DHPS"/>
    <property type="match status" value="1"/>
</dbReference>
<keyword evidence="17" id="KW-0511">Multifunctional enzyme</keyword>